<evidence type="ECO:0000256" key="5">
    <source>
        <dbReference type="PIRSR" id="PIRSR602081-2"/>
    </source>
</evidence>
<dbReference type="Pfam" id="PF03441">
    <property type="entry name" value="FAD_binding_7"/>
    <property type="match status" value="1"/>
</dbReference>
<dbReference type="InterPro" id="IPR014729">
    <property type="entry name" value="Rossmann-like_a/b/a_fold"/>
</dbReference>
<dbReference type="GO" id="GO:0009416">
    <property type="term" value="P:response to light stimulus"/>
    <property type="evidence" value="ECO:0007669"/>
    <property type="project" value="TreeGrafter"/>
</dbReference>
<keyword evidence="3 6" id="KW-0157">Chromophore</keyword>
<feature type="binding site" evidence="4">
    <location>
        <begin position="224"/>
        <end position="228"/>
    </location>
    <ligand>
        <name>FAD</name>
        <dbReference type="ChEBI" id="CHEBI:57692"/>
    </ligand>
</feature>
<sequence length="427" mass="48394">MKEIARETVVVLFNRDLRVGDHPALAEACAGARHVLPLFVLDPGMDARGRAGFLAECLADLRASLRDRGGDLVVRRGDPAAEAVRLAREVNASAVWASADVTAYARARERRLARDCERERLEFRLFPGVTVVPPGRLIPTGGDHYKVFTPYWRAWAGTRWRELVEAPERVSLPPGVEPGELPEAEREPYVPGGESRVRRRMELWLRHGLEDYAAGHDDLAGDRTSRLSPYLHFGCVSPLELARLGSRNEEFVRQLCWRDFYHQVTYAFPEISRRDYRPRGRDWNEDKDVAQAWREGMTGIPIVDAGMRQLAAEGWMHNRARLIVASYLTKTLGVDWRVGADHFADLLLDADVANNCGNWQWMAGTGNDTRPNRVLNPIRQARKFDPEGEYVRRYVLELQSYPGGAVHEPWRLSRPVRGYPSPITAQA</sequence>
<protein>
    <submittedName>
        <fullName evidence="8">Deoxyribodipyrimidine photo-lyase</fullName>
    </submittedName>
</protein>
<evidence type="ECO:0000256" key="1">
    <source>
        <dbReference type="ARBA" id="ARBA00022630"/>
    </source>
</evidence>
<evidence type="ECO:0000256" key="6">
    <source>
        <dbReference type="RuleBase" id="RU004182"/>
    </source>
</evidence>
<dbReference type="PRINTS" id="PR00147">
    <property type="entry name" value="DNAPHOTLYASE"/>
</dbReference>
<feature type="site" description="Electron transfer via tryptophanyl radical" evidence="5">
    <location>
        <position position="336"/>
    </location>
</feature>
<dbReference type="RefSeq" id="WP_239161820.1">
    <property type="nucleotide sequence ID" value="NZ_BOOA01000031.1"/>
</dbReference>
<gene>
    <name evidence="8" type="ORF">Aph01nite_40020</name>
</gene>
<dbReference type="InterPro" id="IPR006050">
    <property type="entry name" value="DNA_photolyase_N"/>
</dbReference>
<feature type="binding site" evidence="4">
    <location>
        <begin position="254"/>
        <end position="261"/>
    </location>
    <ligand>
        <name>FAD</name>
        <dbReference type="ChEBI" id="CHEBI:57692"/>
    </ligand>
</feature>
<dbReference type="SUPFAM" id="SSF52425">
    <property type="entry name" value="Cryptochrome/photolyase, N-terminal domain"/>
    <property type="match status" value="1"/>
</dbReference>
<dbReference type="EMBL" id="BOOA01000031">
    <property type="protein sequence ID" value="GIH25692.1"/>
    <property type="molecule type" value="Genomic_DNA"/>
</dbReference>
<reference evidence="8" key="1">
    <citation type="submission" date="2021-01" db="EMBL/GenBank/DDBJ databases">
        <title>Whole genome shotgun sequence of Acrocarpospora phusangensis NBRC 108782.</title>
        <authorList>
            <person name="Komaki H."/>
            <person name="Tamura T."/>
        </authorList>
    </citation>
    <scope>NUCLEOTIDE SEQUENCE</scope>
    <source>
        <strain evidence="8">NBRC 108782</strain>
    </source>
</reference>
<feature type="binding site" evidence="4">
    <location>
        <position position="212"/>
    </location>
    <ligand>
        <name>FAD</name>
        <dbReference type="ChEBI" id="CHEBI:57692"/>
    </ligand>
</feature>
<evidence type="ECO:0000256" key="3">
    <source>
        <dbReference type="ARBA" id="ARBA00022991"/>
    </source>
</evidence>
<comment type="caution">
    <text evidence="8">The sequence shown here is derived from an EMBL/GenBank/DDBJ whole genome shotgun (WGS) entry which is preliminary data.</text>
</comment>
<evidence type="ECO:0000259" key="7">
    <source>
        <dbReference type="PROSITE" id="PS51645"/>
    </source>
</evidence>
<dbReference type="PANTHER" id="PTHR11455:SF9">
    <property type="entry name" value="CRYPTOCHROME CIRCADIAN CLOCK 5 ISOFORM X1"/>
    <property type="match status" value="1"/>
</dbReference>
<dbReference type="GO" id="GO:0006139">
    <property type="term" value="P:nucleobase-containing compound metabolic process"/>
    <property type="evidence" value="ECO:0007669"/>
    <property type="project" value="UniProtKB-ARBA"/>
</dbReference>
<dbReference type="SUPFAM" id="SSF48173">
    <property type="entry name" value="Cryptochrome/photolyase FAD-binding domain"/>
    <property type="match status" value="1"/>
</dbReference>
<dbReference type="InterPro" id="IPR036134">
    <property type="entry name" value="Crypto/Photolyase_FAD-like_sf"/>
</dbReference>
<feature type="binding site" evidence="4">
    <location>
        <position position="251"/>
    </location>
    <ligand>
        <name>FAD</name>
        <dbReference type="ChEBI" id="CHEBI:57692"/>
    </ligand>
</feature>
<dbReference type="Gene3D" id="1.25.40.80">
    <property type="match status" value="1"/>
</dbReference>
<proteinExistence type="inferred from homology"/>
<evidence type="ECO:0000256" key="2">
    <source>
        <dbReference type="ARBA" id="ARBA00022827"/>
    </source>
</evidence>
<dbReference type="Gene3D" id="3.40.50.620">
    <property type="entry name" value="HUPs"/>
    <property type="match status" value="1"/>
</dbReference>
<dbReference type="GO" id="GO:0006950">
    <property type="term" value="P:response to stress"/>
    <property type="evidence" value="ECO:0007669"/>
    <property type="project" value="UniProtKB-ARBA"/>
</dbReference>
<dbReference type="GO" id="GO:0003904">
    <property type="term" value="F:deoxyribodipyrimidine photo-lyase activity"/>
    <property type="evidence" value="ECO:0007669"/>
    <property type="project" value="TreeGrafter"/>
</dbReference>
<name>A0A919QGA3_9ACTN</name>
<comment type="cofactor">
    <cofactor evidence="4">
        <name>FAD</name>
        <dbReference type="ChEBI" id="CHEBI:57692"/>
    </cofactor>
    <text evidence="4">Binds 1 FAD per subunit.</text>
</comment>
<organism evidence="8 9">
    <name type="scientific">Acrocarpospora phusangensis</name>
    <dbReference type="NCBI Taxonomy" id="1070424"/>
    <lineage>
        <taxon>Bacteria</taxon>
        <taxon>Bacillati</taxon>
        <taxon>Actinomycetota</taxon>
        <taxon>Actinomycetes</taxon>
        <taxon>Streptosporangiales</taxon>
        <taxon>Streptosporangiaceae</taxon>
        <taxon>Acrocarpospora</taxon>
    </lineage>
</organism>
<feature type="binding site" evidence="4">
    <location>
        <begin position="349"/>
        <end position="351"/>
    </location>
    <ligand>
        <name>FAD</name>
        <dbReference type="ChEBI" id="CHEBI:57692"/>
    </ligand>
</feature>
<feature type="site" description="Electron transfer via tryptophanyl radical" evidence="5">
    <location>
        <position position="283"/>
    </location>
</feature>
<feature type="domain" description="Photolyase/cryptochrome alpha/beta" evidence="7">
    <location>
        <begin position="7"/>
        <end position="131"/>
    </location>
</feature>
<dbReference type="InterPro" id="IPR002081">
    <property type="entry name" value="Cryptochrome/DNA_photolyase_1"/>
</dbReference>
<dbReference type="Proteomes" id="UP000640052">
    <property type="component" value="Unassembled WGS sequence"/>
</dbReference>
<keyword evidence="2 4" id="KW-0274">FAD</keyword>
<dbReference type="InterPro" id="IPR005101">
    <property type="entry name" value="Cryptochr/Photolyase_FAD-bd"/>
</dbReference>
<evidence type="ECO:0000313" key="8">
    <source>
        <dbReference type="EMBL" id="GIH25692.1"/>
    </source>
</evidence>
<dbReference type="Pfam" id="PF00875">
    <property type="entry name" value="DNA_photolyase"/>
    <property type="match status" value="1"/>
</dbReference>
<dbReference type="GO" id="GO:0003677">
    <property type="term" value="F:DNA binding"/>
    <property type="evidence" value="ECO:0007669"/>
    <property type="project" value="TreeGrafter"/>
</dbReference>
<evidence type="ECO:0000313" key="9">
    <source>
        <dbReference type="Proteomes" id="UP000640052"/>
    </source>
</evidence>
<dbReference type="GO" id="GO:0071949">
    <property type="term" value="F:FAD binding"/>
    <property type="evidence" value="ECO:0007669"/>
    <property type="project" value="TreeGrafter"/>
</dbReference>
<dbReference type="AlphaFoldDB" id="A0A919QGA3"/>
<dbReference type="InterPro" id="IPR018394">
    <property type="entry name" value="DNA_photolyase_1_CS_C"/>
</dbReference>
<dbReference type="InterPro" id="IPR036155">
    <property type="entry name" value="Crypto/Photolyase_N_sf"/>
</dbReference>
<keyword evidence="1 4" id="KW-0285">Flavoprotein</keyword>
<dbReference type="PROSITE" id="PS51645">
    <property type="entry name" value="PHR_CRY_ALPHA_BETA"/>
    <property type="match status" value="1"/>
</dbReference>
<dbReference type="PROSITE" id="PS00394">
    <property type="entry name" value="DNA_PHOTOLYASES_1_1"/>
    <property type="match status" value="1"/>
</dbReference>
<keyword evidence="9" id="KW-1185">Reference proteome</keyword>
<accession>A0A919QGA3</accession>
<dbReference type="Gene3D" id="1.10.579.10">
    <property type="entry name" value="DNA Cyclobutane Dipyrimidine Photolyase, subunit A, domain 3"/>
    <property type="match status" value="1"/>
</dbReference>
<evidence type="ECO:0000256" key="4">
    <source>
        <dbReference type="PIRSR" id="PIRSR602081-1"/>
    </source>
</evidence>
<comment type="similarity">
    <text evidence="6">Belongs to the DNA photolyase family.</text>
</comment>
<dbReference type="PANTHER" id="PTHR11455">
    <property type="entry name" value="CRYPTOCHROME"/>
    <property type="match status" value="1"/>
</dbReference>
<feature type="site" description="Electron transfer via tryptophanyl radical" evidence="5">
    <location>
        <position position="359"/>
    </location>
</feature>